<proteinExistence type="predicted"/>
<dbReference type="RefSeq" id="WP_189302218.1">
    <property type="nucleotide sequence ID" value="NZ_BMRP01000014.1"/>
</dbReference>
<gene>
    <name evidence="2" type="ORF">GCM10010211_42430</name>
</gene>
<keyword evidence="3" id="KW-1185">Reference proteome</keyword>
<dbReference type="Proteomes" id="UP000654471">
    <property type="component" value="Unassembled WGS sequence"/>
</dbReference>
<evidence type="ECO:0000313" key="3">
    <source>
        <dbReference type="Proteomes" id="UP000654471"/>
    </source>
</evidence>
<dbReference type="NCBIfam" id="NF041022">
    <property type="entry name" value="rodlin_AB"/>
    <property type="match status" value="1"/>
</dbReference>
<name>A0ABQ2V8A1_9ACTN</name>
<evidence type="ECO:0000313" key="2">
    <source>
        <dbReference type="EMBL" id="GGU72076.1"/>
    </source>
</evidence>
<dbReference type="EMBL" id="BMRP01000014">
    <property type="protein sequence ID" value="GGU72076.1"/>
    <property type="molecule type" value="Genomic_DNA"/>
</dbReference>
<comment type="caution">
    <text evidence="2">The sequence shown here is derived from an EMBL/GenBank/DDBJ whole genome shotgun (WGS) entry which is preliminary data.</text>
</comment>
<protein>
    <submittedName>
        <fullName evidence="2">Uncharacterized protein</fullName>
    </submittedName>
</protein>
<reference evidence="3" key="1">
    <citation type="journal article" date="2019" name="Int. J. Syst. Evol. Microbiol.">
        <title>The Global Catalogue of Microorganisms (GCM) 10K type strain sequencing project: providing services to taxonomists for standard genome sequencing and annotation.</title>
        <authorList>
            <consortium name="The Broad Institute Genomics Platform"/>
            <consortium name="The Broad Institute Genome Sequencing Center for Infectious Disease"/>
            <person name="Wu L."/>
            <person name="Ma J."/>
        </authorList>
    </citation>
    <scope>NUCLEOTIDE SEQUENCE [LARGE SCALE GENOMIC DNA]</scope>
    <source>
        <strain evidence="3">JCM 3399</strain>
    </source>
</reference>
<evidence type="ECO:0000256" key="1">
    <source>
        <dbReference type="SAM" id="MobiDB-lite"/>
    </source>
</evidence>
<accession>A0ABQ2V8A1</accession>
<sequence length="122" mass="12198">MKEMTGAGAIATSSVGVSAAAAPHALAIGDQDGSRTVDGNGSKSVYGNSTTHGERRTQPGILQGGLNCFCVGIPAKGSVQSLVGVTGIGVQDIDVLSSSQVQPQMRQCARNLTQATGDEAPA</sequence>
<feature type="region of interest" description="Disordered" evidence="1">
    <location>
        <begin position="27"/>
        <end position="58"/>
    </location>
</feature>
<organism evidence="2 3">
    <name type="scientific">Streptomyces albospinus</name>
    <dbReference type="NCBI Taxonomy" id="285515"/>
    <lineage>
        <taxon>Bacteria</taxon>
        <taxon>Bacillati</taxon>
        <taxon>Actinomycetota</taxon>
        <taxon>Actinomycetes</taxon>
        <taxon>Kitasatosporales</taxon>
        <taxon>Streptomycetaceae</taxon>
        <taxon>Streptomyces</taxon>
    </lineage>
</organism>
<dbReference type="Pfam" id="PF25848">
    <property type="entry name" value="Rodlin"/>
    <property type="match status" value="1"/>
</dbReference>
<feature type="compositionally biased region" description="Polar residues" evidence="1">
    <location>
        <begin position="37"/>
        <end position="51"/>
    </location>
</feature>
<dbReference type="InterPro" id="IPR047736">
    <property type="entry name" value="RdlA/B-like"/>
</dbReference>